<sequence length="82" mass="10020">MEVSRLFGFGIKKYSEEWIESLSDEDWNEEREKVRVDYEREDWRELLDRFDEVHHKKHDDGKPWNPQNTLRMAGICLTMTDC</sequence>
<organism evidence="1 2">
    <name type="scientific">Corynebacterium haemomassiliense</name>
    <dbReference type="NCBI Taxonomy" id="2754726"/>
    <lineage>
        <taxon>Bacteria</taxon>
        <taxon>Bacillati</taxon>
        <taxon>Actinomycetota</taxon>
        <taxon>Actinomycetes</taxon>
        <taxon>Mycobacteriales</taxon>
        <taxon>Corynebacteriaceae</taxon>
        <taxon>Corynebacterium</taxon>
    </lineage>
</organism>
<dbReference type="Proteomes" id="UP000523682">
    <property type="component" value="Unassembled WGS sequence"/>
</dbReference>
<dbReference type="AlphaFoldDB" id="A0A7W2E9K9"/>
<evidence type="ECO:0000313" key="2">
    <source>
        <dbReference type="Proteomes" id="UP000523682"/>
    </source>
</evidence>
<dbReference type="EMBL" id="JACDTZ010000001">
    <property type="protein sequence ID" value="MBA5243673.1"/>
    <property type="molecule type" value="Genomic_DNA"/>
</dbReference>
<evidence type="ECO:0000313" key="1">
    <source>
        <dbReference type="EMBL" id="MBA5243673.1"/>
    </source>
</evidence>
<name>A0A7W2E9K9_9CORY</name>
<gene>
    <name evidence="1" type="ORF">H0193_02385</name>
</gene>
<accession>A0A7W2E9K9</accession>
<comment type="caution">
    <text evidence="1">The sequence shown here is derived from an EMBL/GenBank/DDBJ whole genome shotgun (WGS) entry which is preliminary data.</text>
</comment>
<dbReference type="RefSeq" id="WP_181888393.1">
    <property type="nucleotide sequence ID" value="NZ_CP170998.1"/>
</dbReference>
<keyword evidence="2" id="KW-1185">Reference proteome</keyword>
<proteinExistence type="predicted"/>
<protein>
    <submittedName>
        <fullName evidence="1">Uncharacterized protein</fullName>
    </submittedName>
</protein>
<reference evidence="1 2" key="1">
    <citation type="submission" date="2020-07" db="EMBL/GenBank/DDBJ databases">
        <title>Draft genome and description of Corynebacterium haemomassiliense strain Marseile-Q3615 sp. nov.</title>
        <authorList>
            <person name="Boxberger M."/>
            <person name="La Scola B."/>
        </authorList>
    </citation>
    <scope>NUCLEOTIDE SEQUENCE [LARGE SCALE GENOMIC DNA]</scope>
    <source>
        <strain evidence="1 2">Marseille-Q3615</strain>
    </source>
</reference>